<name>A0A8K0NV93_LADFU</name>
<evidence type="ECO:0000313" key="3">
    <source>
        <dbReference type="EMBL" id="KAG8223206.1"/>
    </source>
</evidence>
<dbReference type="EMBL" id="KZ308155">
    <property type="protein sequence ID" value="KAG8223206.1"/>
    <property type="molecule type" value="Genomic_DNA"/>
</dbReference>
<dbReference type="Proteomes" id="UP000792457">
    <property type="component" value="Unassembled WGS sequence"/>
</dbReference>
<dbReference type="OrthoDB" id="10606299at2759"/>
<accession>A0A8K0NV93</accession>
<sequence length="475" mass="53188">MEGTPKSRNQIKLSLSGTGENTIPDQSTPETSASRRVNQNIVDDISPVDSPEWSEHLTQRVYWRWRSPDESARKCIIARKESTPKAESKYTPPKPKRKIIRRNYSENLSKWAEEFKSIQEELNAAKAKAEVEEKLAKEAPLDNVPEKAPVIHKEKGEEGNANLNDLHCLEKPLEAVSQDVLVVEITQGLTSLKSFPPNHQFPKVPKLDVENDMNRSDFTILMEDNSIEDEMIKCTQQIEEQLLGCKKLAQSENNKVAISTPANNSKVIDAMSKFTDYVKSPRRVSSPLRNSKSPVIKNTPMEKIWRSAEVMSTLGKEGCGVVSWNSEVTDTRKLESNEEEVLFGDDSFDNIMLELVVETEKSPSPTKAIRMEGNDFPNGATEKNDKIGEISVKNSDSFGMLEDDSIIQPDVLNFLDIVESQAIAASQPLKCTPEEIQKKKIEAKKKLAVGKRKRKSEMALSIANPINKAKGLVKS</sequence>
<evidence type="ECO:0000256" key="2">
    <source>
        <dbReference type="SAM" id="MobiDB-lite"/>
    </source>
</evidence>
<protein>
    <submittedName>
        <fullName evidence="3">Uncharacterized protein</fullName>
    </submittedName>
</protein>
<keyword evidence="4" id="KW-1185">Reference proteome</keyword>
<dbReference type="AlphaFoldDB" id="A0A8K0NV93"/>
<organism evidence="3 4">
    <name type="scientific">Ladona fulva</name>
    <name type="common">Scarce chaser dragonfly</name>
    <name type="synonym">Libellula fulva</name>
    <dbReference type="NCBI Taxonomy" id="123851"/>
    <lineage>
        <taxon>Eukaryota</taxon>
        <taxon>Metazoa</taxon>
        <taxon>Ecdysozoa</taxon>
        <taxon>Arthropoda</taxon>
        <taxon>Hexapoda</taxon>
        <taxon>Insecta</taxon>
        <taxon>Pterygota</taxon>
        <taxon>Palaeoptera</taxon>
        <taxon>Odonata</taxon>
        <taxon>Epiprocta</taxon>
        <taxon>Anisoptera</taxon>
        <taxon>Libelluloidea</taxon>
        <taxon>Libellulidae</taxon>
        <taxon>Ladona</taxon>
    </lineage>
</organism>
<feature type="region of interest" description="Disordered" evidence="2">
    <location>
        <begin position="1"/>
        <end position="39"/>
    </location>
</feature>
<evidence type="ECO:0000313" key="4">
    <source>
        <dbReference type="Proteomes" id="UP000792457"/>
    </source>
</evidence>
<keyword evidence="1" id="KW-0175">Coiled coil</keyword>
<comment type="caution">
    <text evidence="3">The sequence shown here is derived from an EMBL/GenBank/DDBJ whole genome shotgun (WGS) entry which is preliminary data.</text>
</comment>
<reference evidence="3" key="1">
    <citation type="submission" date="2013-04" db="EMBL/GenBank/DDBJ databases">
        <authorList>
            <person name="Qu J."/>
            <person name="Murali S.C."/>
            <person name="Bandaranaike D."/>
            <person name="Bellair M."/>
            <person name="Blankenburg K."/>
            <person name="Chao H."/>
            <person name="Dinh H."/>
            <person name="Doddapaneni H."/>
            <person name="Downs B."/>
            <person name="Dugan-Rocha S."/>
            <person name="Elkadiri S."/>
            <person name="Gnanaolivu R.D."/>
            <person name="Hernandez B."/>
            <person name="Javaid M."/>
            <person name="Jayaseelan J.C."/>
            <person name="Lee S."/>
            <person name="Li M."/>
            <person name="Ming W."/>
            <person name="Munidasa M."/>
            <person name="Muniz J."/>
            <person name="Nguyen L."/>
            <person name="Ongeri F."/>
            <person name="Osuji N."/>
            <person name="Pu L.-L."/>
            <person name="Puazo M."/>
            <person name="Qu C."/>
            <person name="Quiroz J."/>
            <person name="Raj R."/>
            <person name="Weissenberger G."/>
            <person name="Xin Y."/>
            <person name="Zou X."/>
            <person name="Han Y."/>
            <person name="Richards S."/>
            <person name="Worley K."/>
            <person name="Muzny D."/>
            <person name="Gibbs R."/>
        </authorList>
    </citation>
    <scope>NUCLEOTIDE SEQUENCE</scope>
    <source>
        <strain evidence="3">Sampled in the wild</strain>
    </source>
</reference>
<gene>
    <name evidence="3" type="ORF">J437_LFUL003557</name>
</gene>
<reference evidence="3" key="2">
    <citation type="submission" date="2017-10" db="EMBL/GenBank/DDBJ databases">
        <title>Ladona fulva Genome sequencing and assembly.</title>
        <authorList>
            <person name="Murali S."/>
            <person name="Richards S."/>
            <person name="Bandaranaike D."/>
            <person name="Bellair M."/>
            <person name="Blankenburg K."/>
            <person name="Chao H."/>
            <person name="Dinh H."/>
            <person name="Doddapaneni H."/>
            <person name="Dugan-Rocha S."/>
            <person name="Elkadiri S."/>
            <person name="Gnanaolivu R."/>
            <person name="Hernandez B."/>
            <person name="Skinner E."/>
            <person name="Javaid M."/>
            <person name="Lee S."/>
            <person name="Li M."/>
            <person name="Ming W."/>
            <person name="Munidasa M."/>
            <person name="Muniz J."/>
            <person name="Nguyen L."/>
            <person name="Hughes D."/>
            <person name="Osuji N."/>
            <person name="Pu L.-L."/>
            <person name="Puazo M."/>
            <person name="Qu C."/>
            <person name="Quiroz J."/>
            <person name="Raj R."/>
            <person name="Weissenberger G."/>
            <person name="Xin Y."/>
            <person name="Zou X."/>
            <person name="Han Y."/>
            <person name="Worley K."/>
            <person name="Muzny D."/>
            <person name="Gibbs R."/>
        </authorList>
    </citation>
    <scope>NUCLEOTIDE SEQUENCE</scope>
    <source>
        <strain evidence="3">Sampled in the wild</strain>
    </source>
</reference>
<proteinExistence type="predicted"/>
<feature type="coiled-coil region" evidence="1">
    <location>
        <begin position="101"/>
        <end position="135"/>
    </location>
</feature>
<feature type="region of interest" description="Disordered" evidence="2">
    <location>
        <begin position="363"/>
        <end position="383"/>
    </location>
</feature>
<evidence type="ECO:0000256" key="1">
    <source>
        <dbReference type="SAM" id="Coils"/>
    </source>
</evidence>